<keyword evidence="3" id="KW-1185">Reference proteome</keyword>
<comment type="caution">
    <text evidence="2">The sequence shown here is derived from an EMBL/GenBank/DDBJ whole genome shotgun (WGS) entry which is preliminary data.</text>
</comment>
<evidence type="ECO:0000256" key="1">
    <source>
        <dbReference type="SAM" id="Phobius"/>
    </source>
</evidence>
<feature type="transmembrane region" description="Helical" evidence="1">
    <location>
        <begin position="127"/>
        <end position="148"/>
    </location>
</feature>
<evidence type="ECO:0008006" key="4">
    <source>
        <dbReference type="Google" id="ProtNLM"/>
    </source>
</evidence>
<dbReference type="EMBL" id="BQNB010010225">
    <property type="protein sequence ID" value="GJS74357.1"/>
    <property type="molecule type" value="Genomic_DNA"/>
</dbReference>
<keyword evidence="1" id="KW-0812">Transmembrane</keyword>
<organism evidence="2 3">
    <name type="scientific">Tanacetum coccineum</name>
    <dbReference type="NCBI Taxonomy" id="301880"/>
    <lineage>
        <taxon>Eukaryota</taxon>
        <taxon>Viridiplantae</taxon>
        <taxon>Streptophyta</taxon>
        <taxon>Embryophyta</taxon>
        <taxon>Tracheophyta</taxon>
        <taxon>Spermatophyta</taxon>
        <taxon>Magnoliopsida</taxon>
        <taxon>eudicotyledons</taxon>
        <taxon>Gunneridae</taxon>
        <taxon>Pentapetalae</taxon>
        <taxon>asterids</taxon>
        <taxon>campanulids</taxon>
        <taxon>Asterales</taxon>
        <taxon>Asteraceae</taxon>
        <taxon>Asteroideae</taxon>
        <taxon>Anthemideae</taxon>
        <taxon>Anthemidinae</taxon>
        <taxon>Tanacetum</taxon>
    </lineage>
</organism>
<name>A0ABQ4YAG2_9ASTR</name>
<reference evidence="2" key="1">
    <citation type="journal article" date="2022" name="Int. J. Mol. Sci.">
        <title>Draft Genome of Tanacetum Coccineum: Genomic Comparison of Closely Related Tanacetum-Family Plants.</title>
        <authorList>
            <person name="Yamashiro T."/>
            <person name="Shiraishi A."/>
            <person name="Nakayama K."/>
            <person name="Satake H."/>
        </authorList>
    </citation>
    <scope>NUCLEOTIDE SEQUENCE</scope>
</reference>
<keyword evidence="1" id="KW-1133">Transmembrane helix</keyword>
<accession>A0ABQ4YAG2</accession>
<protein>
    <recommendedName>
        <fullName evidence="4">Transmembrane protein</fullName>
    </recommendedName>
</protein>
<reference evidence="2" key="2">
    <citation type="submission" date="2022-01" db="EMBL/GenBank/DDBJ databases">
        <authorList>
            <person name="Yamashiro T."/>
            <person name="Shiraishi A."/>
            <person name="Satake H."/>
            <person name="Nakayama K."/>
        </authorList>
    </citation>
    <scope>NUCLEOTIDE SEQUENCE</scope>
</reference>
<evidence type="ECO:0000313" key="2">
    <source>
        <dbReference type="EMBL" id="GJS74357.1"/>
    </source>
</evidence>
<proteinExistence type="predicted"/>
<gene>
    <name evidence="2" type="ORF">Tco_0707198</name>
</gene>
<sequence>MCWFDDVAGEVFGVVWCELDEGAVIGELCLGVFGSVFCVGEMLVLVEVDDEVVFGSVFYDGNTCSIGEGNRNVGRFVGSIVVGSDAVEGFGGMLANGNSVSSNKTCLLMMVLCVSGCSLGLETCIPAWIFIVFTCTGTIVVCMNWINFPPIHAACLEKLSS</sequence>
<keyword evidence="1" id="KW-0472">Membrane</keyword>
<evidence type="ECO:0000313" key="3">
    <source>
        <dbReference type="Proteomes" id="UP001151760"/>
    </source>
</evidence>
<dbReference type="Proteomes" id="UP001151760">
    <property type="component" value="Unassembled WGS sequence"/>
</dbReference>